<feature type="domain" description="NADPH-dependent FMN reductase-like" evidence="1">
    <location>
        <begin position="8"/>
        <end position="90"/>
    </location>
</feature>
<evidence type="ECO:0000313" key="2">
    <source>
        <dbReference type="EMBL" id="MCC3143929.1"/>
    </source>
</evidence>
<dbReference type="Gene3D" id="3.40.50.360">
    <property type="match status" value="1"/>
</dbReference>
<dbReference type="AlphaFoldDB" id="A0AAW4WY63"/>
<dbReference type="InterPro" id="IPR029039">
    <property type="entry name" value="Flavoprotein-like_sf"/>
</dbReference>
<dbReference type="Pfam" id="PF03358">
    <property type="entry name" value="FMN_red"/>
    <property type="match status" value="1"/>
</dbReference>
<organism evidence="2 3">
    <name type="scientific">Halanaerobium polyolivorans</name>
    <dbReference type="NCBI Taxonomy" id="2886943"/>
    <lineage>
        <taxon>Bacteria</taxon>
        <taxon>Bacillati</taxon>
        <taxon>Bacillota</taxon>
        <taxon>Clostridia</taxon>
        <taxon>Halanaerobiales</taxon>
        <taxon>Halanaerobiaceae</taxon>
        <taxon>Halanaerobium</taxon>
    </lineage>
</organism>
<sequence>MNELKRAIFLIGSPKGEKSSSASLGNYILNLLKENDIQTNTVHIHSQINTEAKTALFLQNIERADLIILAAPLYVDTLPAKVIKALTLIVENKKKLYSQNITPVKKQSFAAILNCGFPEPEQNKVALKVYKEFAKEAGFNYLGGIAIGMGGLINGKALSEMGGIAKNLIKGLDLAADDLLNNQKISDAAIKKTFKPLISQNWLYTLVGNLNWKFKALKNGIYKKINDKPYT</sequence>
<keyword evidence="3" id="KW-1185">Reference proteome</keyword>
<protein>
    <submittedName>
        <fullName evidence="2">NAD(P)H-dependent oxidoreductase</fullName>
    </submittedName>
</protein>
<name>A0AAW4WY63_9FIRM</name>
<accession>A0AAW4WY63</accession>
<dbReference type="RefSeq" id="WP_229343276.1">
    <property type="nucleotide sequence ID" value="NZ_JAJFAT010000001.1"/>
</dbReference>
<dbReference type="SUPFAM" id="SSF52218">
    <property type="entry name" value="Flavoproteins"/>
    <property type="match status" value="1"/>
</dbReference>
<dbReference type="GO" id="GO:0016491">
    <property type="term" value="F:oxidoreductase activity"/>
    <property type="evidence" value="ECO:0007669"/>
    <property type="project" value="InterPro"/>
</dbReference>
<dbReference type="EMBL" id="JAJFAT010000001">
    <property type="protein sequence ID" value="MCC3143929.1"/>
    <property type="molecule type" value="Genomic_DNA"/>
</dbReference>
<dbReference type="Proteomes" id="UP001199296">
    <property type="component" value="Unassembled WGS sequence"/>
</dbReference>
<gene>
    <name evidence="2" type="ORF">LJ207_01155</name>
</gene>
<evidence type="ECO:0000313" key="3">
    <source>
        <dbReference type="Proteomes" id="UP001199296"/>
    </source>
</evidence>
<proteinExistence type="predicted"/>
<dbReference type="InterPro" id="IPR005025">
    <property type="entry name" value="FMN_Rdtase-like_dom"/>
</dbReference>
<comment type="caution">
    <text evidence="2">The sequence shown here is derived from an EMBL/GenBank/DDBJ whole genome shotgun (WGS) entry which is preliminary data.</text>
</comment>
<reference evidence="2 3" key="1">
    <citation type="submission" date="2021-10" db="EMBL/GenBank/DDBJ databases">
        <authorList>
            <person name="Grouzdev D.S."/>
            <person name="Pantiukh K.S."/>
            <person name="Krutkina M.S."/>
        </authorList>
    </citation>
    <scope>NUCLEOTIDE SEQUENCE [LARGE SCALE GENOMIC DNA]</scope>
    <source>
        <strain evidence="2 3">Z-7514</strain>
    </source>
</reference>
<evidence type="ECO:0000259" key="1">
    <source>
        <dbReference type="Pfam" id="PF03358"/>
    </source>
</evidence>